<dbReference type="Pfam" id="PF07495">
    <property type="entry name" value="Y_Y_Y"/>
    <property type="match status" value="1"/>
</dbReference>
<proteinExistence type="predicted"/>
<dbReference type="SMART" id="SM00387">
    <property type="entry name" value="HATPase_c"/>
    <property type="match status" value="1"/>
</dbReference>
<accession>A0ABT8WVG7</accession>
<dbReference type="SUPFAM" id="SSF63829">
    <property type="entry name" value="Calcium-dependent phosphotriesterase"/>
    <property type="match status" value="3"/>
</dbReference>
<dbReference type="Gene3D" id="1.10.287.130">
    <property type="match status" value="1"/>
</dbReference>
<dbReference type="InterPro" id="IPR018060">
    <property type="entry name" value="HTH_AraC"/>
</dbReference>
<dbReference type="SMART" id="SM00448">
    <property type="entry name" value="REC"/>
    <property type="match status" value="1"/>
</dbReference>
<dbReference type="Gene3D" id="3.30.565.10">
    <property type="entry name" value="Histidine kinase-like ATPase, C-terminal domain"/>
    <property type="match status" value="1"/>
</dbReference>
<organism evidence="11 12">
    <name type="scientific">Flavivirga jejuensis</name>
    <dbReference type="NCBI Taxonomy" id="870487"/>
    <lineage>
        <taxon>Bacteria</taxon>
        <taxon>Pseudomonadati</taxon>
        <taxon>Bacteroidota</taxon>
        <taxon>Flavobacteriia</taxon>
        <taxon>Flavobacteriales</taxon>
        <taxon>Flavobacteriaceae</taxon>
        <taxon>Flavivirga</taxon>
    </lineage>
</organism>
<dbReference type="Gene3D" id="1.10.10.60">
    <property type="entry name" value="Homeodomain-like"/>
    <property type="match status" value="2"/>
</dbReference>
<feature type="domain" description="Histidine kinase" evidence="9">
    <location>
        <begin position="875"/>
        <end position="1094"/>
    </location>
</feature>
<evidence type="ECO:0000256" key="3">
    <source>
        <dbReference type="ARBA" id="ARBA00022553"/>
    </source>
</evidence>
<dbReference type="CDD" id="cd00082">
    <property type="entry name" value="HisKA"/>
    <property type="match status" value="1"/>
</dbReference>
<dbReference type="SUPFAM" id="SSF47384">
    <property type="entry name" value="Homodimeric domain of signal transducing histidine kinase"/>
    <property type="match status" value="1"/>
</dbReference>
<dbReference type="InterPro" id="IPR011110">
    <property type="entry name" value="Reg_prop"/>
</dbReference>
<evidence type="ECO:0000259" key="8">
    <source>
        <dbReference type="PROSITE" id="PS01124"/>
    </source>
</evidence>
<comment type="catalytic activity">
    <reaction evidence="1">
        <text>ATP + protein L-histidine = ADP + protein N-phospho-L-histidine.</text>
        <dbReference type="EC" id="2.7.13.3"/>
    </reaction>
</comment>
<dbReference type="InterPro" id="IPR009057">
    <property type="entry name" value="Homeodomain-like_sf"/>
</dbReference>
<dbReference type="Pfam" id="PF00512">
    <property type="entry name" value="HisKA"/>
    <property type="match status" value="1"/>
</dbReference>
<evidence type="ECO:0000259" key="9">
    <source>
        <dbReference type="PROSITE" id="PS50109"/>
    </source>
</evidence>
<feature type="modified residue" description="4-aspartylphosphate" evidence="6">
    <location>
        <position position="1186"/>
    </location>
</feature>
<dbReference type="Gene3D" id="3.40.50.2300">
    <property type="match status" value="1"/>
</dbReference>
<dbReference type="InterPro" id="IPR003661">
    <property type="entry name" value="HisK_dim/P_dom"/>
</dbReference>
<dbReference type="PANTHER" id="PTHR43547">
    <property type="entry name" value="TWO-COMPONENT HISTIDINE KINASE"/>
    <property type="match status" value="1"/>
</dbReference>
<dbReference type="PROSITE" id="PS50110">
    <property type="entry name" value="RESPONSE_REGULATORY"/>
    <property type="match status" value="1"/>
</dbReference>
<dbReference type="InterPro" id="IPR001789">
    <property type="entry name" value="Sig_transdc_resp-reg_receiver"/>
</dbReference>
<dbReference type="InterPro" id="IPR003594">
    <property type="entry name" value="HATPase_dom"/>
</dbReference>
<dbReference type="InterPro" id="IPR005467">
    <property type="entry name" value="His_kinase_dom"/>
</dbReference>
<keyword evidence="7" id="KW-0812">Transmembrane</keyword>
<dbReference type="Gene3D" id="2.130.10.10">
    <property type="entry name" value="YVTN repeat-like/Quinoprotein amine dehydrogenase"/>
    <property type="match status" value="3"/>
</dbReference>
<dbReference type="SUPFAM" id="SSF52172">
    <property type="entry name" value="CheY-like"/>
    <property type="match status" value="1"/>
</dbReference>
<keyword evidence="5" id="KW-0804">Transcription</keyword>
<dbReference type="Pfam" id="PF12833">
    <property type="entry name" value="HTH_18"/>
    <property type="match status" value="1"/>
</dbReference>
<dbReference type="Proteomes" id="UP001176806">
    <property type="component" value="Unassembled WGS sequence"/>
</dbReference>
<dbReference type="PROSITE" id="PS01124">
    <property type="entry name" value="HTH_ARAC_FAMILY_2"/>
    <property type="match status" value="1"/>
</dbReference>
<dbReference type="InterPro" id="IPR004358">
    <property type="entry name" value="Sig_transdc_His_kin-like_C"/>
</dbReference>
<keyword evidence="7" id="KW-0472">Membrane</keyword>
<sequence>MTTNRKIFFIVFLLEIILFGLTNSFTIGAQNFERFSNKEGFNQNSISTIEQDLYGNIWFGTPNGLIKYDGYEFKTYNTQSKTNGNIISNVITHLYNDQNGVLWIGTNLGLTIYIPWIEKFYTIPLDRKVYVNRITSDQNGRIWFCGNNQLYVCELLDAEKGKIKRSDNFLSSQLKNVQLNDFSFKDQNSLILATTMGLKKLTFNKDAPYNTLKESTLSNFDAFQNKNIKSILNKNNIFWLGTTQGVFKVTLDANRVHELMAFGNLENVESPKLPLFINTVFEDHSGAVWVGTTANGLYKYDEKENNFEHFTYDSKNESGLSSLYIRALYQDDFNVLWIGTAQGGINKLDLTQKTFINYSHNPYDDESISDNLITSILEDSKGNLWISGYNKPLVRATHIVTDKTVDKLKFENLEKHIKLADNDIVRCIYEDRKGYIWLGTEYNIIVYNPKTNVFKKVFLKNSEKGTENSTRCIYQIDDNHILLAGNKVSISENPWNEIKNSEIPLLNIKSDINLTPKRAQCILKDTNNTLWIGTSNGLLHTTFNGEDILINQKYTDNKNDKITLSTNDIFSLHKDNKNHLWVGTFGGGINKMYLDEQGSPARIEYFRKNDILPDDAIYGILQQDESHLWLSTDMGLVKFDIEKNITDLYDVRDGLAQNNFREAAYFKGNSGYFYFGGLNGLTIFNPENIIPNIQPPNILISDLLINNKSIKIGEKLNNKVVLKKSISETENISVSQNQQIISFNVIVQHTTTPSKNKLAYKLEGFNDEWVENESGKATITYTNLSAGNYVFKVKAANGDHIWSETSKSLNLKILPPWYNTWWSYLIFIITTLTITIGIIIYFVNHERLKQRLKYETLDKERTEQVNQGKFRYFTNLSHEFRTPLTLISGPIEYMLNHNSDPNNNKYLAIVQKNTERLLSLVNQLITFRQAEEGRVYLNLVKYTLGDFIYPITEAFENYAIEKNINFFYKVNNANEDIVIDVQKFERIIFNLLSNSFKNTPSQGDISIEAKINFNSGQKTIQIDVIDTGRGIPKENIENIFERFYQLGNNQGNISGGGIGLAFCKSLVNLLEGSITATSNPGVETRFSVIIPLKDLDDYEYEKPKGSNQSFIKNWIPLSPNIIDSENKLYNSENEKQHSILVVENEVDVQNFLKSTLSEKYNITTANNGKEALEKIKMGEPDLIVSDVMMPEMDGYELCKKLKSAPDTCHLPILLLTALGDNENLIKGLEFGADEYISKPFSLKHLQLRIEKLIQYKIQIKEYFSKNSQLPKGKKEIKISKRDEDFLKKTIDIIDKNLSDSNFGVGELSKEMGFSTTHFYRRLKQLTGQVPSIYIKNFRLQRAAELLKNNEGHNVSEVMYQIGIESNSHFSTSFKKLYGLSPSEYIKDEKSSS</sequence>
<dbReference type="InterPro" id="IPR036890">
    <property type="entry name" value="HATPase_C_sf"/>
</dbReference>
<dbReference type="Gene3D" id="2.60.40.10">
    <property type="entry name" value="Immunoglobulins"/>
    <property type="match status" value="1"/>
</dbReference>
<dbReference type="SUPFAM" id="SSF55874">
    <property type="entry name" value="ATPase domain of HSP90 chaperone/DNA topoisomerase II/histidine kinase"/>
    <property type="match status" value="1"/>
</dbReference>
<evidence type="ECO:0000256" key="4">
    <source>
        <dbReference type="ARBA" id="ARBA00023015"/>
    </source>
</evidence>
<evidence type="ECO:0000256" key="6">
    <source>
        <dbReference type="PROSITE-ProRule" id="PRU00169"/>
    </source>
</evidence>
<evidence type="ECO:0000313" key="11">
    <source>
        <dbReference type="EMBL" id="MDO5976872.1"/>
    </source>
</evidence>
<feature type="domain" description="HTH araC/xylS-type" evidence="8">
    <location>
        <begin position="1287"/>
        <end position="1387"/>
    </location>
</feature>
<comment type="caution">
    <text evidence="11">The sequence shown here is derived from an EMBL/GenBank/DDBJ whole genome shotgun (WGS) entry which is preliminary data.</text>
</comment>
<dbReference type="Pfam" id="PF07494">
    <property type="entry name" value="Reg_prop"/>
    <property type="match status" value="5"/>
</dbReference>
<keyword evidence="3 6" id="KW-0597">Phosphoprotein</keyword>
<dbReference type="SUPFAM" id="SSF46689">
    <property type="entry name" value="Homeodomain-like"/>
    <property type="match status" value="1"/>
</dbReference>
<dbReference type="InterPro" id="IPR013783">
    <property type="entry name" value="Ig-like_fold"/>
</dbReference>
<evidence type="ECO:0000313" key="12">
    <source>
        <dbReference type="Proteomes" id="UP001176806"/>
    </source>
</evidence>
<evidence type="ECO:0000256" key="2">
    <source>
        <dbReference type="ARBA" id="ARBA00012438"/>
    </source>
</evidence>
<evidence type="ECO:0000256" key="5">
    <source>
        <dbReference type="ARBA" id="ARBA00023163"/>
    </source>
</evidence>
<dbReference type="PROSITE" id="PS50109">
    <property type="entry name" value="HIS_KIN"/>
    <property type="match status" value="1"/>
</dbReference>
<gene>
    <name evidence="11" type="ORF">Q4Q40_21945</name>
</gene>
<dbReference type="InterPro" id="IPR011006">
    <property type="entry name" value="CheY-like_superfamily"/>
</dbReference>
<dbReference type="PRINTS" id="PR00344">
    <property type="entry name" value="BCTRLSENSOR"/>
</dbReference>
<keyword evidence="12" id="KW-1185">Reference proteome</keyword>
<dbReference type="SMART" id="SM00388">
    <property type="entry name" value="HisKA"/>
    <property type="match status" value="1"/>
</dbReference>
<dbReference type="SMART" id="SM00342">
    <property type="entry name" value="HTH_ARAC"/>
    <property type="match status" value="1"/>
</dbReference>
<dbReference type="PANTHER" id="PTHR43547:SF2">
    <property type="entry name" value="HYBRID SIGNAL TRANSDUCTION HISTIDINE KINASE C"/>
    <property type="match status" value="1"/>
</dbReference>
<reference evidence="11" key="1">
    <citation type="submission" date="2023-07" db="EMBL/GenBank/DDBJ databases">
        <title>Two novel species in the genus Flavivirga.</title>
        <authorList>
            <person name="Kwon K."/>
        </authorList>
    </citation>
    <scope>NUCLEOTIDE SEQUENCE</scope>
    <source>
        <strain evidence="11">KACC 14158</strain>
    </source>
</reference>
<dbReference type="EMBL" id="JAUOEL010000009">
    <property type="protein sequence ID" value="MDO5976872.1"/>
    <property type="molecule type" value="Genomic_DNA"/>
</dbReference>
<dbReference type="Pfam" id="PF02518">
    <property type="entry name" value="HATPase_c"/>
    <property type="match status" value="1"/>
</dbReference>
<dbReference type="Pfam" id="PF00072">
    <property type="entry name" value="Response_reg"/>
    <property type="match status" value="1"/>
</dbReference>
<name>A0ABT8WVG7_9FLAO</name>
<dbReference type="InterPro" id="IPR011123">
    <property type="entry name" value="Y_Y_Y"/>
</dbReference>
<evidence type="ECO:0000256" key="7">
    <source>
        <dbReference type="SAM" id="Phobius"/>
    </source>
</evidence>
<keyword evidence="4" id="KW-0805">Transcription regulation</keyword>
<dbReference type="EC" id="2.7.13.3" evidence="2"/>
<dbReference type="InterPro" id="IPR015943">
    <property type="entry name" value="WD40/YVTN_repeat-like_dom_sf"/>
</dbReference>
<feature type="domain" description="Response regulatory" evidence="10">
    <location>
        <begin position="1138"/>
        <end position="1253"/>
    </location>
</feature>
<dbReference type="InterPro" id="IPR036097">
    <property type="entry name" value="HisK_dim/P_sf"/>
</dbReference>
<dbReference type="RefSeq" id="WP_303304202.1">
    <property type="nucleotide sequence ID" value="NZ_BAABDA010000011.1"/>
</dbReference>
<protein>
    <recommendedName>
        <fullName evidence="2">histidine kinase</fullName>
        <ecNumber evidence="2">2.7.13.3</ecNumber>
    </recommendedName>
</protein>
<evidence type="ECO:0000259" key="10">
    <source>
        <dbReference type="PROSITE" id="PS50110"/>
    </source>
</evidence>
<feature type="transmembrane region" description="Helical" evidence="7">
    <location>
        <begin position="821"/>
        <end position="843"/>
    </location>
</feature>
<keyword evidence="7" id="KW-1133">Transmembrane helix</keyword>
<evidence type="ECO:0000256" key="1">
    <source>
        <dbReference type="ARBA" id="ARBA00000085"/>
    </source>
</evidence>